<organism evidence="2 3">
    <name type="scientific">Liparis tanakae</name>
    <name type="common">Tanaka's snailfish</name>
    <dbReference type="NCBI Taxonomy" id="230148"/>
    <lineage>
        <taxon>Eukaryota</taxon>
        <taxon>Metazoa</taxon>
        <taxon>Chordata</taxon>
        <taxon>Craniata</taxon>
        <taxon>Vertebrata</taxon>
        <taxon>Euteleostomi</taxon>
        <taxon>Actinopterygii</taxon>
        <taxon>Neopterygii</taxon>
        <taxon>Teleostei</taxon>
        <taxon>Neoteleostei</taxon>
        <taxon>Acanthomorphata</taxon>
        <taxon>Eupercaria</taxon>
        <taxon>Perciformes</taxon>
        <taxon>Cottioidei</taxon>
        <taxon>Cottales</taxon>
        <taxon>Liparidae</taxon>
        <taxon>Liparis</taxon>
    </lineage>
</organism>
<proteinExistence type="predicted"/>
<protein>
    <submittedName>
        <fullName evidence="2">Uncharacterized protein</fullName>
    </submittedName>
</protein>
<dbReference type="EMBL" id="SRLO01000345">
    <property type="protein sequence ID" value="TNN59892.1"/>
    <property type="molecule type" value="Genomic_DNA"/>
</dbReference>
<reference evidence="2 3" key="1">
    <citation type="submission" date="2019-03" db="EMBL/GenBank/DDBJ databases">
        <title>First draft genome of Liparis tanakae, snailfish: a comprehensive survey of snailfish specific genes.</title>
        <authorList>
            <person name="Kim W."/>
            <person name="Song I."/>
            <person name="Jeong J.-H."/>
            <person name="Kim D."/>
            <person name="Kim S."/>
            <person name="Ryu S."/>
            <person name="Song J.Y."/>
            <person name="Lee S.K."/>
        </authorList>
    </citation>
    <scope>NUCLEOTIDE SEQUENCE [LARGE SCALE GENOMIC DNA]</scope>
    <source>
        <tissue evidence="2">Muscle</tissue>
    </source>
</reference>
<name>A0A4Z2H4R4_9TELE</name>
<evidence type="ECO:0000256" key="1">
    <source>
        <dbReference type="SAM" id="MobiDB-lite"/>
    </source>
</evidence>
<gene>
    <name evidence="2" type="ORF">EYF80_029858</name>
</gene>
<comment type="caution">
    <text evidence="2">The sequence shown here is derived from an EMBL/GenBank/DDBJ whole genome shotgun (WGS) entry which is preliminary data.</text>
</comment>
<evidence type="ECO:0000313" key="3">
    <source>
        <dbReference type="Proteomes" id="UP000314294"/>
    </source>
</evidence>
<evidence type="ECO:0000313" key="2">
    <source>
        <dbReference type="EMBL" id="TNN59892.1"/>
    </source>
</evidence>
<feature type="region of interest" description="Disordered" evidence="1">
    <location>
        <begin position="188"/>
        <end position="214"/>
    </location>
</feature>
<sequence length="323" mass="35610">MVLCRTRQPLKNLHRAEETDQDVDQLPVLWVATLGVEEVLHAEFCGIRTEAAAVPVQTRCPAESASTRVGRTDHPAPRRLWSPGCIVRTAPLTCSRKSKRASLPHSEWCTPTHAADLRSASLPQRSRSSFWYWAQLSGTEFWSLSSSATCRISGSHHTAGRGAPPMYRYGRISLRKVLSTAGRVRLRPSTRSRWNASTSNQSSGRLIREQRPRWQRSTATRSTCPCAGTLALLTTAPSARSSIFWTSSRLSQGGNRRSGPVRIALRSPSGKSWSLKRRHQPAPTSSLAAAFLLSSERLACGSLPTSTDFPEFFAACLSFPKAR</sequence>
<dbReference type="AlphaFoldDB" id="A0A4Z2H4R4"/>
<feature type="compositionally biased region" description="Polar residues" evidence="1">
    <location>
        <begin position="191"/>
        <end position="204"/>
    </location>
</feature>
<keyword evidence="3" id="KW-1185">Reference proteome</keyword>
<accession>A0A4Z2H4R4</accession>
<dbReference type="Proteomes" id="UP000314294">
    <property type="component" value="Unassembled WGS sequence"/>
</dbReference>